<evidence type="ECO:0000313" key="10">
    <source>
        <dbReference type="EMBL" id="SVB47654.1"/>
    </source>
</evidence>
<dbReference type="Gene3D" id="1.10.1520.10">
    <property type="entry name" value="Ribonuclease III domain"/>
    <property type="match status" value="1"/>
</dbReference>
<dbReference type="InterPro" id="IPR000999">
    <property type="entry name" value="RNase_III_dom"/>
</dbReference>
<dbReference type="CDD" id="cd00593">
    <property type="entry name" value="RIBOc"/>
    <property type="match status" value="1"/>
</dbReference>
<keyword evidence="4" id="KW-0540">Nuclease</keyword>
<dbReference type="PANTHER" id="PTHR11207">
    <property type="entry name" value="RIBONUCLEASE III"/>
    <property type="match status" value="1"/>
</dbReference>
<dbReference type="SUPFAM" id="SSF54768">
    <property type="entry name" value="dsRNA-binding domain-like"/>
    <property type="match status" value="1"/>
</dbReference>
<dbReference type="NCBIfam" id="TIGR02191">
    <property type="entry name" value="RNaseIII"/>
    <property type="match status" value="1"/>
</dbReference>
<evidence type="ECO:0000259" key="8">
    <source>
        <dbReference type="PROSITE" id="PS50137"/>
    </source>
</evidence>
<dbReference type="SUPFAM" id="SSF69065">
    <property type="entry name" value="RNase III domain-like"/>
    <property type="match status" value="1"/>
</dbReference>
<gene>
    <name evidence="10" type="ORF">METZ01_LOCUS200508</name>
</gene>
<evidence type="ECO:0000256" key="6">
    <source>
        <dbReference type="ARBA" id="ARBA00022801"/>
    </source>
</evidence>
<organism evidence="10">
    <name type="scientific">marine metagenome</name>
    <dbReference type="NCBI Taxonomy" id="408172"/>
    <lineage>
        <taxon>unclassified sequences</taxon>
        <taxon>metagenomes</taxon>
        <taxon>ecological metagenomes</taxon>
    </lineage>
</organism>
<dbReference type="SMART" id="SM00358">
    <property type="entry name" value="DSRM"/>
    <property type="match status" value="1"/>
</dbReference>
<dbReference type="EMBL" id="UINC01043513">
    <property type="protein sequence ID" value="SVB47654.1"/>
    <property type="molecule type" value="Genomic_DNA"/>
</dbReference>
<dbReference type="GO" id="GO:0004525">
    <property type="term" value="F:ribonuclease III activity"/>
    <property type="evidence" value="ECO:0007669"/>
    <property type="project" value="UniProtKB-EC"/>
</dbReference>
<evidence type="ECO:0000256" key="1">
    <source>
        <dbReference type="ARBA" id="ARBA00000109"/>
    </source>
</evidence>
<dbReference type="CDD" id="cd10845">
    <property type="entry name" value="DSRM_RNAse_III_family"/>
    <property type="match status" value="1"/>
</dbReference>
<feature type="domain" description="DRBM" evidence="8">
    <location>
        <begin position="154"/>
        <end position="223"/>
    </location>
</feature>
<evidence type="ECO:0000256" key="2">
    <source>
        <dbReference type="ARBA" id="ARBA00010183"/>
    </source>
</evidence>
<dbReference type="InterPro" id="IPR011907">
    <property type="entry name" value="RNase_III"/>
</dbReference>
<dbReference type="Gene3D" id="3.30.160.20">
    <property type="match status" value="1"/>
</dbReference>
<protein>
    <recommendedName>
        <fullName evidence="3">ribonuclease III</fullName>
        <ecNumber evidence="3">3.1.26.3</ecNumber>
    </recommendedName>
</protein>
<evidence type="ECO:0000259" key="9">
    <source>
        <dbReference type="PROSITE" id="PS50142"/>
    </source>
</evidence>
<dbReference type="FunFam" id="1.10.1520.10:FF:000001">
    <property type="entry name" value="Ribonuclease 3"/>
    <property type="match status" value="1"/>
</dbReference>
<keyword evidence="7" id="KW-0694">RNA-binding</keyword>
<evidence type="ECO:0000256" key="3">
    <source>
        <dbReference type="ARBA" id="ARBA00012177"/>
    </source>
</evidence>
<evidence type="ECO:0000256" key="5">
    <source>
        <dbReference type="ARBA" id="ARBA00022759"/>
    </source>
</evidence>
<dbReference type="InterPro" id="IPR036389">
    <property type="entry name" value="RNase_III_sf"/>
</dbReference>
<reference evidence="10" key="1">
    <citation type="submission" date="2018-05" db="EMBL/GenBank/DDBJ databases">
        <authorList>
            <person name="Lanie J.A."/>
            <person name="Ng W.-L."/>
            <person name="Kazmierczak K.M."/>
            <person name="Andrzejewski T.M."/>
            <person name="Davidsen T.M."/>
            <person name="Wayne K.J."/>
            <person name="Tettelin H."/>
            <person name="Glass J.I."/>
            <person name="Rusch D."/>
            <person name="Podicherti R."/>
            <person name="Tsui H.-C.T."/>
            <person name="Winkler M.E."/>
        </authorList>
    </citation>
    <scope>NUCLEOTIDE SEQUENCE</scope>
</reference>
<dbReference type="GO" id="GO:0010468">
    <property type="term" value="P:regulation of gene expression"/>
    <property type="evidence" value="ECO:0007669"/>
    <property type="project" value="TreeGrafter"/>
</dbReference>
<dbReference type="PROSITE" id="PS50137">
    <property type="entry name" value="DS_RBD"/>
    <property type="match status" value="1"/>
</dbReference>
<feature type="domain" description="RNase III" evidence="9">
    <location>
        <begin position="6"/>
        <end position="129"/>
    </location>
</feature>
<dbReference type="SMART" id="SM00535">
    <property type="entry name" value="RIBOc"/>
    <property type="match status" value="1"/>
</dbReference>
<dbReference type="HAMAP" id="MF_00104">
    <property type="entry name" value="RNase_III"/>
    <property type="match status" value="1"/>
</dbReference>
<proteinExistence type="inferred from homology"/>
<comment type="catalytic activity">
    <reaction evidence="1">
        <text>Endonucleolytic cleavage to 5'-phosphomonoester.</text>
        <dbReference type="EC" id="3.1.26.3"/>
    </reaction>
</comment>
<dbReference type="InterPro" id="IPR014720">
    <property type="entry name" value="dsRBD_dom"/>
</dbReference>
<dbReference type="AlphaFoldDB" id="A0A382EC63"/>
<dbReference type="GO" id="GO:0006364">
    <property type="term" value="P:rRNA processing"/>
    <property type="evidence" value="ECO:0007669"/>
    <property type="project" value="InterPro"/>
</dbReference>
<dbReference type="PROSITE" id="PS50142">
    <property type="entry name" value="RNASE_3_2"/>
    <property type="match status" value="1"/>
</dbReference>
<dbReference type="Pfam" id="PF00035">
    <property type="entry name" value="dsrm"/>
    <property type="match status" value="1"/>
</dbReference>
<sequence>MQKKEISNLEDTISYKFSDQSILIRALTHKSFDKDGNNEILEFLGDRVLGLVISERLIHDFPNDTEGLLDKRYSRLVNRDTCHKVSQSLNLGDFILLGSTEINSKGNEKRSILANTCESLIGAIYCDSGYEEVKKFILNFWSEEFRLLDSNLIDPKSFLQEWTLKKYKELPQYKLLNQTGSDHNPLFSVELSFKKYKKVTEEGKSIKDAEMKAAESFIRFNKLDK</sequence>
<evidence type="ECO:0000256" key="4">
    <source>
        <dbReference type="ARBA" id="ARBA00022722"/>
    </source>
</evidence>
<accession>A0A382EC63</accession>
<evidence type="ECO:0000256" key="7">
    <source>
        <dbReference type="ARBA" id="ARBA00022884"/>
    </source>
</evidence>
<name>A0A382EC63_9ZZZZ</name>
<dbReference type="Pfam" id="PF14622">
    <property type="entry name" value="Ribonucleas_3_3"/>
    <property type="match status" value="1"/>
</dbReference>
<comment type="similarity">
    <text evidence="2">Belongs to the ribonuclease III family.</text>
</comment>
<dbReference type="EC" id="3.1.26.3" evidence="3"/>
<dbReference type="PANTHER" id="PTHR11207:SF0">
    <property type="entry name" value="RIBONUCLEASE 3"/>
    <property type="match status" value="1"/>
</dbReference>
<dbReference type="GO" id="GO:0003725">
    <property type="term" value="F:double-stranded RNA binding"/>
    <property type="evidence" value="ECO:0007669"/>
    <property type="project" value="TreeGrafter"/>
</dbReference>
<keyword evidence="5" id="KW-0255">Endonuclease</keyword>
<keyword evidence="6" id="KW-0378">Hydrolase</keyword>